<accession>A0AAV6UHR1</accession>
<gene>
    <name evidence="2" type="ORF">JTE90_003494</name>
</gene>
<feature type="region of interest" description="Disordered" evidence="1">
    <location>
        <begin position="57"/>
        <end position="81"/>
    </location>
</feature>
<evidence type="ECO:0000313" key="2">
    <source>
        <dbReference type="EMBL" id="KAG8182821.1"/>
    </source>
</evidence>
<dbReference type="Proteomes" id="UP000827092">
    <property type="component" value="Unassembled WGS sequence"/>
</dbReference>
<comment type="caution">
    <text evidence="2">The sequence shown here is derived from an EMBL/GenBank/DDBJ whole genome shotgun (WGS) entry which is preliminary data.</text>
</comment>
<protein>
    <submittedName>
        <fullName evidence="2">Uncharacterized protein</fullName>
    </submittedName>
</protein>
<dbReference type="AlphaFoldDB" id="A0AAV6UHR1"/>
<organism evidence="2 3">
    <name type="scientific">Oedothorax gibbosus</name>
    <dbReference type="NCBI Taxonomy" id="931172"/>
    <lineage>
        <taxon>Eukaryota</taxon>
        <taxon>Metazoa</taxon>
        <taxon>Ecdysozoa</taxon>
        <taxon>Arthropoda</taxon>
        <taxon>Chelicerata</taxon>
        <taxon>Arachnida</taxon>
        <taxon>Araneae</taxon>
        <taxon>Araneomorphae</taxon>
        <taxon>Entelegynae</taxon>
        <taxon>Araneoidea</taxon>
        <taxon>Linyphiidae</taxon>
        <taxon>Erigoninae</taxon>
        <taxon>Oedothorax</taxon>
    </lineage>
</organism>
<evidence type="ECO:0000256" key="1">
    <source>
        <dbReference type="SAM" id="MobiDB-lite"/>
    </source>
</evidence>
<proteinExistence type="predicted"/>
<name>A0AAV6UHR1_9ARAC</name>
<keyword evidence="3" id="KW-1185">Reference proteome</keyword>
<reference evidence="2 3" key="1">
    <citation type="journal article" date="2022" name="Nat. Ecol. Evol.">
        <title>A masculinizing supergene underlies an exaggerated male reproductive morph in a spider.</title>
        <authorList>
            <person name="Hendrickx F."/>
            <person name="De Corte Z."/>
            <person name="Sonet G."/>
            <person name="Van Belleghem S.M."/>
            <person name="Kostlbacher S."/>
            <person name="Vangestel C."/>
        </authorList>
    </citation>
    <scope>NUCLEOTIDE SEQUENCE [LARGE SCALE GENOMIC DNA]</scope>
    <source>
        <strain evidence="2">W744_W776</strain>
    </source>
</reference>
<sequence>MSVFHRKFMYKEHIQHTLLFPVFPISGMQIGVSPHPGIPGNRAIGLPRPFAVQRSPLRGSGFRGGLAHKNRRGERLGDGLK</sequence>
<dbReference type="EMBL" id="JAFNEN010000446">
    <property type="protein sequence ID" value="KAG8182821.1"/>
    <property type="molecule type" value="Genomic_DNA"/>
</dbReference>
<evidence type="ECO:0000313" key="3">
    <source>
        <dbReference type="Proteomes" id="UP000827092"/>
    </source>
</evidence>